<gene>
    <name evidence="1" type="primary">gspH</name>
    <name evidence="1" type="ORF">FBR43_01910</name>
</gene>
<reference evidence="1 2" key="1">
    <citation type="submission" date="2019-04" db="EMBL/GenBank/DDBJ databases">
        <authorList>
            <person name="Yang Y."/>
            <person name="Wei D."/>
        </authorList>
    </citation>
    <scope>NUCLEOTIDE SEQUENCE [LARGE SCALE GENOMIC DNA]</scope>
    <source>
        <strain evidence="1 2">L-1-4w-11</strain>
    </source>
</reference>
<dbReference type="Gene3D" id="3.55.40.10">
    <property type="entry name" value="minor pseudopilin epsh domain"/>
    <property type="match status" value="1"/>
</dbReference>
<dbReference type="OrthoDB" id="7204788at2"/>
<dbReference type="InterPro" id="IPR045584">
    <property type="entry name" value="Pilin-like"/>
</dbReference>
<dbReference type="NCBIfam" id="TIGR02532">
    <property type="entry name" value="IV_pilin_GFxxxE"/>
    <property type="match status" value="1"/>
</dbReference>
<name>A0A4U1L839_9SPHN</name>
<evidence type="ECO:0000313" key="1">
    <source>
        <dbReference type="EMBL" id="TKD53117.1"/>
    </source>
</evidence>
<dbReference type="SUPFAM" id="SSF54523">
    <property type="entry name" value="Pili subunits"/>
    <property type="match status" value="1"/>
</dbReference>
<dbReference type="InterPro" id="IPR012902">
    <property type="entry name" value="N_methyl_site"/>
</dbReference>
<dbReference type="EMBL" id="SWKR01000001">
    <property type="protein sequence ID" value="TKD53117.1"/>
    <property type="molecule type" value="Genomic_DNA"/>
</dbReference>
<sequence>MTLIEMLIVLAIIAVAAGAVTLGIGAATRAPSVESEARRLAERLQAAADDAMLGDAMLAFTAQEGGYGFARFDGRTWLPFEGEALAPHSLPGGMTMTLSARPPFVLGPDGSGKPMTAVIEGGDQRWSVVYDGLTATARPAGA</sequence>
<accession>A0A4U1L839</accession>
<proteinExistence type="predicted"/>
<keyword evidence="2" id="KW-1185">Reference proteome</keyword>
<evidence type="ECO:0000313" key="2">
    <source>
        <dbReference type="Proteomes" id="UP000309138"/>
    </source>
</evidence>
<organism evidence="1 2">
    <name type="scientific">Sphingomonas baiyangensis</name>
    <dbReference type="NCBI Taxonomy" id="2572576"/>
    <lineage>
        <taxon>Bacteria</taxon>
        <taxon>Pseudomonadati</taxon>
        <taxon>Pseudomonadota</taxon>
        <taxon>Alphaproteobacteria</taxon>
        <taxon>Sphingomonadales</taxon>
        <taxon>Sphingomonadaceae</taxon>
        <taxon>Sphingomonas</taxon>
    </lineage>
</organism>
<dbReference type="Proteomes" id="UP000309138">
    <property type="component" value="Unassembled WGS sequence"/>
</dbReference>
<dbReference type="AlphaFoldDB" id="A0A4U1L839"/>
<comment type="caution">
    <text evidence="1">The sequence shown here is derived from an EMBL/GenBank/DDBJ whole genome shotgun (WGS) entry which is preliminary data.</text>
</comment>
<protein>
    <submittedName>
        <fullName evidence="1">Type II secretion system protein GspH</fullName>
    </submittedName>
</protein>